<keyword evidence="2" id="KW-1185">Reference proteome</keyword>
<protein>
    <submittedName>
        <fullName evidence="1">Uncharacterized protein</fullName>
    </submittedName>
</protein>
<accession>A0AA88J2L5</accession>
<organism evidence="1 2">
    <name type="scientific">Ficus carica</name>
    <name type="common">Common fig</name>
    <dbReference type="NCBI Taxonomy" id="3494"/>
    <lineage>
        <taxon>Eukaryota</taxon>
        <taxon>Viridiplantae</taxon>
        <taxon>Streptophyta</taxon>
        <taxon>Embryophyta</taxon>
        <taxon>Tracheophyta</taxon>
        <taxon>Spermatophyta</taxon>
        <taxon>Magnoliopsida</taxon>
        <taxon>eudicotyledons</taxon>
        <taxon>Gunneridae</taxon>
        <taxon>Pentapetalae</taxon>
        <taxon>rosids</taxon>
        <taxon>fabids</taxon>
        <taxon>Rosales</taxon>
        <taxon>Moraceae</taxon>
        <taxon>Ficeae</taxon>
        <taxon>Ficus</taxon>
    </lineage>
</organism>
<dbReference type="Proteomes" id="UP001187192">
    <property type="component" value="Unassembled WGS sequence"/>
</dbReference>
<evidence type="ECO:0000313" key="2">
    <source>
        <dbReference type="Proteomes" id="UP001187192"/>
    </source>
</evidence>
<name>A0AA88J2L5_FICCA</name>
<comment type="caution">
    <text evidence="1">The sequence shown here is derived from an EMBL/GenBank/DDBJ whole genome shotgun (WGS) entry which is preliminary data.</text>
</comment>
<dbReference type="AlphaFoldDB" id="A0AA88J2L5"/>
<sequence length="65" mass="7519">MVFKIIICVAQERARERETYQFHDCGCGWRGNGLGGGRWISRKRLDGGVTAEIGGERERERHERE</sequence>
<gene>
    <name evidence="1" type="ORF">TIFTF001_029261</name>
</gene>
<dbReference type="EMBL" id="BTGU01000096">
    <property type="protein sequence ID" value="GMN60157.1"/>
    <property type="molecule type" value="Genomic_DNA"/>
</dbReference>
<reference evidence="1" key="1">
    <citation type="submission" date="2023-07" db="EMBL/GenBank/DDBJ databases">
        <title>draft genome sequence of fig (Ficus carica).</title>
        <authorList>
            <person name="Takahashi T."/>
            <person name="Nishimura K."/>
        </authorList>
    </citation>
    <scope>NUCLEOTIDE SEQUENCE</scope>
</reference>
<proteinExistence type="predicted"/>
<evidence type="ECO:0000313" key="1">
    <source>
        <dbReference type="EMBL" id="GMN60157.1"/>
    </source>
</evidence>